<evidence type="ECO:0000259" key="3">
    <source>
        <dbReference type="PROSITE" id="PS50097"/>
    </source>
</evidence>
<dbReference type="SMART" id="SM00225">
    <property type="entry name" value="BTB"/>
    <property type="match status" value="1"/>
</dbReference>
<keyword evidence="1" id="KW-0880">Kelch repeat</keyword>
<dbReference type="Gene3D" id="3.30.710.10">
    <property type="entry name" value="Potassium Channel Kv1.1, Chain A"/>
    <property type="match status" value="1"/>
</dbReference>
<dbReference type="Proteomes" id="UP001642483">
    <property type="component" value="Unassembled WGS sequence"/>
</dbReference>
<dbReference type="SUPFAM" id="SSF54695">
    <property type="entry name" value="POZ domain"/>
    <property type="match status" value="1"/>
</dbReference>
<feature type="domain" description="BTB" evidence="3">
    <location>
        <begin position="43"/>
        <end position="110"/>
    </location>
</feature>
<dbReference type="Gene3D" id="2.120.10.80">
    <property type="entry name" value="Kelch-type beta propeller"/>
    <property type="match status" value="1"/>
</dbReference>
<keyword evidence="2" id="KW-0677">Repeat</keyword>
<protein>
    <recommendedName>
        <fullName evidence="3">BTB domain-containing protein</fullName>
    </recommendedName>
</protein>
<dbReference type="PANTHER" id="PTHR45632:SF3">
    <property type="entry name" value="KELCH-LIKE PROTEIN 32"/>
    <property type="match status" value="1"/>
</dbReference>
<evidence type="ECO:0000256" key="2">
    <source>
        <dbReference type="ARBA" id="ARBA00022737"/>
    </source>
</evidence>
<dbReference type="InterPro" id="IPR000210">
    <property type="entry name" value="BTB/POZ_dom"/>
</dbReference>
<name>A0ABP0FTU4_CLALP</name>
<evidence type="ECO:0000313" key="5">
    <source>
        <dbReference type="Proteomes" id="UP001642483"/>
    </source>
</evidence>
<proteinExistence type="predicted"/>
<dbReference type="InterPro" id="IPR011705">
    <property type="entry name" value="BACK"/>
</dbReference>
<dbReference type="CDD" id="cd14733">
    <property type="entry name" value="BACK"/>
    <property type="match status" value="1"/>
</dbReference>
<gene>
    <name evidence="4" type="ORF">CVLEPA_LOCUS14163</name>
</gene>
<sequence length="445" mass="50653">MHIEMIKRLNQQITTEKIVCERSSNATNVLEYANSGRFNGKFNDVTIKVNDVSFPAHRMVLSCLCKYFEAMFETEMREKHEDIVHIHGVTPNAMKLILDFLYMGSIEIVKENVYDLLSASNLMQIDEIKTFCLEFLENSLSVDTCLAISYLFRLYGSDHSQEQIKLFIARNIESIIELNDFKNLSKDELHALFKETSQNCTSGGRNCGKRKRESEICETSKCKSYVKWCEHNLANQPDAFGDLLDEIDLELLPRDYLENVLASQPFVQENNKCLRTLLGKMLSQSKKIRLKEVVLSIGGTPTSVKKVFPALDKSIDRSFPALDRTCVGHCCVKMQNYIYVFGGSTSLNNPIQSITNRVHRLNLSEEPLKWEEVAPTKKKRYLAAAAVLSDIIFVVGGRMCGRSSEYYVPGVNKWSTMTAMKVARFGHSLVACKGCRVKYFFIHSC</sequence>
<keyword evidence="5" id="KW-1185">Reference proteome</keyword>
<dbReference type="PROSITE" id="PS50097">
    <property type="entry name" value="BTB"/>
    <property type="match status" value="1"/>
</dbReference>
<dbReference type="Gene3D" id="1.25.40.420">
    <property type="match status" value="1"/>
</dbReference>
<evidence type="ECO:0000256" key="1">
    <source>
        <dbReference type="ARBA" id="ARBA00022441"/>
    </source>
</evidence>
<dbReference type="SMART" id="SM00612">
    <property type="entry name" value="Kelch"/>
    <property type="match status" value="2"/>
</dbReference>
<dbReference type="InterPro" id="IPR011333">
    <property type="entry name" value="SKP1/BTB/POZ_sf"/>
</dbReference>
<dbReference type="SMART" id="SM00875">
    <property type="entry name" value="BACK"/>
    <property type="match status" value="1"/>
</dbReference>
<comment type="caution">
    <text evidence="4">The sequence shown here is derived from an EMBL/GenBank/DDBJ whole genome shotgun (WGS) entry which is preliminary data.</text>
</comment>
<dbReference type="SUPFAM" id="SSF117281">
    <property type="entry name" value="Kelch motif"/>
    <property type="match status" value="1"/>
</dbReference>
<dbReference type="InterPro" id="IPR006652">
    <property type="entry name" value="Kelch_1"/>
</dbReference>
<reference evidence="4 5" key="1">
    <citation type="submission" date="2024-02" db="EMBL/GenBank/DDBJ databases">
        <authorList>
            <person name="Daric V."/>
            <person name="Darras S."/>
        </authorList>
    </citation>
    <scope>NUCLEOTIDE SEQUENCE [LARGE SCALE GENOMIC DNA]</scope>
</reference>
<evidence type="ECO:0000313" key="4">
    <source>
        <dbReference type="EMBL" id="CAK8683049.1"/>
    </source>
</evidence>
<organism evidence="4 5">
    <name type="scientific">Clavelina lepadiformis</name>
    <name type="common">Light-bulb sea squirt</name>
    <name type="synonym">Ascidia lepadiformis</name>
    <dbReference type="NCBI Taxonomy" id="159417"/>
    <lineage>
        <taxon>Eukaryota</taxon>
        <taxon>Metazoa</taxon>
        <taxon>Chordata</taxon>
        <taxon>Tunicata</taxon>
        <taxon>Ascidiacea</taxon>
        <taxon>Aplousobranchia</taxon>
        <taxon>Clavelinidae</taxon>
        <taxon>Clavelina</taxon>
    </lineage>
</organism>
<accession>A0ABP0FTU4</accession>
<dbReference type="Pfam" id="PF01344">
    <property type="entry name" value="Kelch_1"/>
    <property type="match status" value="1"/>
</dbReference>
<dbReference type="InterPro" id="IPR015915">
    <property type="entry name" value="Kelch-typ_b-propeller"/>
</dbReference>
<dbReference type="Pfam" id="PF00651">
    <property type="entry name" value="BTB"/>
    <property type="match status" value="1"/>
</dbReference>
<dbReference type="EMBL" id="CAWYQH010000096">
    <property type="protein sequence ID" value="CAK8683049.1"/>
    <property type="molecule type" value="Genomic_DNA"/>
</dbReference>
<dbReference type="PANTHER" id="PTHR45632">
    <property type="entry name" value="LD33804P"/>
    <property type="match status" value="1"/>
</dbReference>